<evidence type="ECO:0000313" key="2">
    <source>
        <dbReference type="EMBL" id="NYI91594.1"/>
    </source>
</evidence>
<feature type="domain" description="GCVT N-terminal" evidence="1">
    <location>
        <begin position="36"/>
        <end position="261"/>
    </location>
</feature>
<dbReference type="GO" id="GO:0008168">
    <property type="term" value="F:methyltransferase activity"/>
    <property type="evidence" value="ECO:0007669"/>
    <property type="project" value="UniProtKB-KW"/>
</dbReference>
<protein>
    <submittedName>
        <fullName evidence="2">Glycine cleavage system aminomethyltransferase T</fullName>
    </submittedName>
</protein>
<dbReference type="AlphaFoldDB" id="A0A853B9Z4"/>
<dbReference type="InterPro" id="IPR029043">
    <property type="entry name" value="GcvT/YgfZ_C"/>
</dbReference>
<proteinExistence type="predicted"/>
<dbReference type="SUPFAM" id="SSF101790">
    <property type="entry name" value="Aminomethyltransferase beta-barrel domain"/>
    <property type="match status" value="1"/>
</dbReference>
<dbReference type="PANTHER" id="PTHR43757">
    <property type="entry name" value="AMINOMETHYLTRANSFERASE"/>
    <property type="match status" value="1"/>
</dbReference>
<keyword evidence="2" id="KW-0489">Methyltransferase</keyword>
<dbReference type="Proteomes" id="UP000549616">
    <property type="component" value="Unassembled WGS sequence"/>
</dbReference>
<dbReference type="Gene3D" id="3.30.1360.120">
    <property type="entry name" value="Probable tRNA modification gtpase trme, domain 1"/>
    <property type="match status" value="1"/>
</dbReference>
<name>A0A853B9Z4_9PSEU</name>
<dbReference type="InterPro" id="IPR006222">
    <property type="entry name" value="GCVT_N"/>
</dbReference>
<dbReference type="RefSeq" id="WP_179775464.1">
    <property type="nucleotide sequence ID" value="NZ_JACCFK010000001.1"/>
</dbReference>
<dbReference type="SUPFAM" id="SSF103025">
    <property type="entry name" value="Folate-binding domain"/>
    <property type="match status" value="1"/>
</dbReference>
<keyword evidence="3" id="KW-1185">Reference proteome</keyword>
<dbReference type="GO" id="GO:0032259">
    <property type="term" value="P:methylation"/>
    <property type="evidence" value="ECO:0007669"/>
    <property type="project" value="UniProtKB-KW"/>
</dbReference>
<dbReference type="Pfam" id="PF01571">
    <property type="entry name" value="GCV_T"/>
    <property type="match status" value="1"/>
</dbReference>
<dbReference type="InterPro" id="IPR027266">
    <property type="entry name" value="TrmE/GcvT-like"/>
</dbReference>
<dbReference type="InterPro" id="IPR028896">
    <property type="entry name" value="GcvT/YgfZ/DmdA"/>
</dbReference>
<reference evidence="2 3" key="1">
    <citation type="submission" date="2020-07" db="EMBL/GenBank/DDBJ databases">
        <title>Sequencing the genomes of 1000 actinobacteria strains.</title>
        <authorList>
            <person name="Klenk H.-P."/>
        </authorList>
    </citation>
    <scope>NUCLEOTIDE SEQUENCE [LARGE SCALE GENOMIC DNA]</scope>
    <source>
        <strain evidence="2 3">DSM 104006</strain>
    </source>
</reference>
<gene>
    <name evidence="2" type="ORF">HNR02_004917</name>
</gene>
<dbReference type="EMBL" id="JACCFK010000001">
    <property type="protein sequence ID" value="NYI91594.1"/>
    <property type="molecule type" value="Genomic_DNA"/>
</dbReference>
<sequence length="470" mass="51635">MPAHVQSLQDLLDRNPDLVGYFYHDSPGLNTRAQAGRFPIPAEFSNWRDEQIAWRESAVLFNQTHHMPELFVTGPDARALLNRVGVNSFANLAPGRAKQFVGCTPEGYVIGDCILYPHGDDSYELVSSMPLLNWIEYQAGIGGWKVDLVRDNNTAENTSGRRTRFRYQLDGPHAAAIFEKAAGAPIPDPGLFRTFTTSVAGVELLVLRHGMAGRHKAYEISGPYAAEKIVHEALLRAGEEFGLVQGGMTAYYSATQESGWIAGPVPAIYTSAALREYREWLPADGWEGRWQLAGSFRGDSIADYYTTPFDLGYGKIVTFDHDFIGREALERMDPGAARRKVTLVWNRDDVLAVLGSLLEEGTPAKFIDFPLADYATLGQRDQVLADGEPAGLSTFCGYSANERRMLSLAMVDPAHAEPGTEVVVLWGEPGGGSRKPRVERHRQVEVRATVAPVPFAYSAWSTGGTNALGR</sequence>
<comment type="caution">
    <text evidence="2">The sequence shown here is derived from an EMBL/GenBank/DDBJ whole genome shotgun (WGS) entry which is preliminary data.</text>
</comment>
<dbReference type="PANTHER" id="PTHR43757:SF2">
    <property type="entry name" value="AMINOMETHYLTRANSFERASE, MITOCHONDRIAL"/>
    <property type="match status" value="1"/>
</dbReference>
<accession>A0A853B9Z4</accession>
<evidence type="ECO:0000313" key="3">
    <source>
        <dbReference type="Proteomes" id="UP000549616"/>
    </source>
</evidence>
<evidence type="ECO:0000259" key="1">
    <source>
        <dbReference type="Pfam" id="PF01571"/>
    </source>
</evidence>
<organism evidence="2 3">
    <name type="scientific">Amycolatopsis endophytica</name>
    <dbReference type="NCBI Taxonomy" id="860233"/>
    <lineage>
        <taxon>Bacteria</taxon>
        <taxon>Bacillati</taxon>
        <taxon>Actinomycetota</taxon>
        <taxon>Actinomycetes</taxon>
        <taxon>Pseudonocardiales</taxon>
        <taxon>Pseudonocardiaceae</taxon>
        <taxon>Amycolatopsis</taxon>
    </lineage>
</organism>
<keyword evidence="2" id="KW-0808">Transferase</keyword>